<dbReference type="PANTHER" id="PTHR42867">
    <property type="entry name" value="MEMBRANE PROTEIN-RELATED"/>
    <property type="match status" value="1"/>
</dbReference>
<dbReference type="EMBL" id="DVOS01000074">
    <property type="protein sequence ID" value="HIV24049.1"/>
    <property type="molecule type" value="Genomic_DNA"/>
</dbReference>
<reference evidence="3" key="2">
    <citation type="journal article" date="2021" name="PeerJ">
        <title>Extensive microbial diversity within the chicken gut microbiome revealed by metagenomics and culture.</title>
        <authorList>
            <person name="Gilroy R."/>
            <person name="Ravi A."/>
            <person name="Getino M."/>
            <person name="Pursley I."/>
            <person name="Horton D.L."/>
            <person name="Alikhan N.F."/>
            <person name="Baker D."/>
            <person name="Gharbi K."/>
            <person name="Hall N."/>
            <person name="Watson M."/>
            <person name="Adriaenssens E.M."/>
            <person name="Foster-Nyarko E."/>
            <person name="Jarju S."/>
            <person name="Secka A."/>
            <person name="Antonio M."/>
            <person name="Oren A."/>
            <person name="Chaudhuri R.R."/>
            <person name="La Ragione R."/>
            <person name="Hildebrand F."/>
            <person name="Pallen M.J."/>
        </authorList>
    </citation>
    <scope>NUCLEOTIDE SEQUENCE</scope>
    <source>
        <strain evidence="3">ChiBcec6-7307</strain>
    </source>
</reference>
<proteinExistence type="predicted"/>
<evidence type="ECO:0000313" key="3">
    <source>
        <dbReference type="EMBL" id="HIV24049.1"/>
    </source>
</evidence>
<keyword evidence="2" id="KW-1133">Transmembrane helix</keyword>
<organism evidence="3 4">
    <name type="scientific">Candidatus Merdiplasma excrementigallinarum</name>
    <dbReference type="NCBI Taxonomy" id="2840864"/>
    <lineage>
        <taxon>Bacteria</taxon>
        <taxon>Bacillati</taxon>
        <taxon>Bacillota</taxon>
        <taxon>Clostridia</taxon>
        <taxon>Lachnospirales</taxon>
        <taxon>Lachnospiraceae</taxon>
        <taxon>Lachnospiraceae incertae sedis</taxon>
        <taxon>Candidatus Merdiplasma</taxon>
    </lineage>
</organism>
<keyword evidence="2" id="KW-0472">Membrane</keyword>
<dbReference type="AlphaFoldDB" id="A0A9D1P1K4"/>
<feature type="coiled-coil region" evidence="1">
    <location>
        <begin position="89"/>
        <end position="132"/>
    </location>
</feature>
<keyword evidence="1" id="KW-0175">Coiled coil</keyword>
<dbReference type="Pfam" id="PF07136">
    <property type="entry name" value="DUF1385"/>
    <property type="match status" value="1"/>
</dbReference>
<protein>
    <submittedName>
        <fullName evidence="3">DUF1385 domain-containing protein</fullName>
    </submittedName>
</protein>
<gene>
    <name evidence="3" type="ORF">IAC80_08965</name>
</gene>
<dbReference type="Proteomes" id="UP000886889">
    <property type="component" value="Unassembled WGS sequence"/>
</dbReference>
<reference evidence="3" key="1">
    <citation type="submission" date="2020-10" db="EMBL/GenBank/DDBJ databases">
        <authorList>
            <person name="Gilroy R."/>
        </authorList>
    </citation>
    <scope>NUCLEOTIDE SEQUENCE</scope>
    <source>
        <strain evidence="3">ChiBcec6-7307</strain>
    </source>
</reference>
<evidence type="ECO:0000256" key="1">
    <source>
        <dbReference type="SAM" id="Coils"/>
    </source>
</evidence>
<dbReference type="InterPro" id="IPR010787">
    <property type="entry name" value="DUF1385"/>
</dbReference>
<evidence type="ECO:0000256" key="2">
    <source>
        <dbReference type="SAM" id="Phobius"/>
    </source>
</evidence>
<sequence>MKYSNIGGQAVMEGVMMRNGEKYAVAVRTADKKIAVQQDVYYGLTKNKKIQALPIVRGVFNFVDSLVLGMKSLMMSADYFAEETPEELEERLAGERKKAEKRAERLKRQGKEDEALKLLEQTEEKARAEREKGAGQAGAGPEKKEEDNSVLMGFTVAFSIILSIALFMLLPYFLSRGLRYVTASETLISISEAVLRMAIFMGYIVLISRMKTIQRTFMYHGAEHKCINCIEHGLELNVENVRKSSRQHKRCGTSFLLIVMVVSVIFFLFIRVDSPVWRLVIRLLLIPVIAGVSYEFIRLAGRYDNKAVNILSKPGLCLQALTTKEPDDSMIEVGIASVEAVFDWKKYLNENFGAHYEREDEDTK</sequence>
<evidence type="ECO:0000313" key="4">
    <source>
        <dbReference type="Proteomes" id="UP000886889"/>
    </source>
</evidence>
<keyword evidence="2" id="KW-0812">Transmembrane</keyword>
<feature type="transmembrane region" description="Helical" evidence="2">
    <location>
        <begin position="186"/>
        <end position="206"/>
    </location>
</feature>
<comment type="caution">
    <text evidence="3">The sequence shown here is derived from an EMBL/GenBank/DDBJ whole genome shotgun (WGS) entry which is preliminary data.</text>
</comment>
<dbReference type="PANTHER" id="PTHR42867:SF1">
    <property type="entry name" value="MEMBRANE PROTEIN-RELATED"/>
    <property type="match status" value="1"/>
</dbReference>
<accession>A0A9D1P1K4</accession>
<feature type="transmembrane region" description="Helical" evidence="2">
    <location>
        <begin position="251"/>
        <end position="270"/>
    </location>
</feature>
<feature type="transmembrane region" description="Helical" evidence="2">
    <location>
        <begin position="150"/>
        <end position="174"/>
    </location>
</feature>
<name>A0A9D1P1K4_9FIRM</name>
<feature type="transmembrane region" description="Helical" evidence="2">
    <location>
        <begin position="276"/>
        <end position="297"/>
    </location>
</feature>